<proteinExistence type="predicted"/>
<dbReference type="AlphaFoldDB" id="B9RV27"/>
<protein>
    <recommendedName>
        <fullName evidence="3">NB-ARC domain-containing protein</fullName>
    </recommendedName>
</protein>
<gene>
    <name evidence="1" type="ORF">RCOM_0898320</name>
</gene>
<accession>B9RV27</accession>
<evidence type="ECO:0000313" key="2">
    <source>
        <dbReference type="Proteomes" id="UP000008311"/>
    </source>
</evidence>
<name>B9RV27_RICCO</name>
<dbReference type="EMBL" id="EQ973818">
    <property type="protein sequence ID" value="EEF44760.1"/>
    <property type="molecule type" value="Genomic_DNA"/>
</dbReference>
<keyword evidence="2" id="KW-1185">Reference proteome</keyword>
<evidence type="ECO:0000313" key="1">
    <source>
        <dbReference type="EMBL" id="EEF44760.1"/>
    </source>
</evidence>
<reference evidence="2" key="1">
    <citation type="journal article" date="2010" name="Nat. Biotechnol.">
        <title>Draft genome sequence of the oilseed species Ricinus communis.</title>
        <authorList>
            <person name="Chan A.P."/>
            <person name="Crabtree J."/>
            <person name="Zhao Q."/>
            <person name="Lorenzi H."/>
            <person name="Orvis J."/>
            <person name="Puiu D."/>
            <person name="Melake-Berhan A."/>
            <person name="Jones K.M."/>
            <person name="Redman J."/>
            <person name="Chen G."/>
            <person name="Cahoon E.B."/>
            <person name="Gedil M."/>
            <person name="Stanke M."/>
            <person name="Haas B.J."/>
            <person name="Wortman J.R."/>
            <person name="Fraser-Liggett C.M."/>
            <person name="Ravel J."/>
            <person name="Rabinowicz P.D."/>
        </authorList>
    </citation>
    <scope>NUCLEOTIDE SEQUENCE [LARGE SCALE GENOMIC DNA]</scope>
    <source>
        <strain evidence="2">cv. Hale</strain>
    </source>
</reference>
<dbReference type="InParanoid" id="B9RV27"/>
<organism evidence="1 2">
    <name type="scientific">Ricinus communis</name>
    <name type="common">Castor bean</name>
    <dbReference type="NCBI Taxonomy" id="3988"/>
    <lineage>
        <taxon>Eukaryota</taxon>
        <taxon>Viridiplantae</taxon>
        <taxon>Streptophyta</taxon>
        <taxon>Embryophyta</taxon>
        <taxon>Tracheophyta</taxon>
        <taxon>Spermatophyta</taxon>
        <taxon>Magnoliopsida</taxon>
        <taxon>eudicotyledons</taxon>
        <taxon>Gunneridae</taxon>
        <taxon>Pentapetalae</taxon>
        <taxon>rosids</taxon>
        <taxon>fabids</taxon>
        <taxon>Malpighiales</taxon>
        <taxon>Euphorbiaceae</taxon>
        <taxon>Acalyphoideae</taxon>
        <taxon>Acalypheae</taxon>
        <taxon>Ricinus</taxon>
    </lineage>
</organism>
<evidence type="ECO:0008006" key="3">
    <source>
        <dbReference type="Google" id="ProtNLM"/>
    </source>
</evidence>
<dbReference type="Proteomes" id="UP000008311">
    <property type="component" value="Unassembled WGS sequence"/>
</dbReference>
<sequence>MEAGIQSSEAPGIGIWERTIPVQVIPCFPNLNVVRMLTVLLQIELWKMLITRGGRFNSLQKVSIVGGSKLENFTWLTLVPNLEFLIVSRCPNMEKMIRQVKLGGREVSTLEERPSGENAVGAKRGNFLSSIKTPALMFFNLRLCEN</sequence>